<dbReference type="InterPro" id="IPR005545">
    <property type="entry name" value="YCII"/>
</dbReference>
<dbReference type="RefSeq" id="WP_134641448.1">
    <property type="nucleotide sequence ID" value="NZ_SOHM01000031.1"/>
</dbReference>
<dbReference type="SUPFAM" id="SSF54909">
    <property type="entry name" value="Dimeric alpha+beta barrel"/>
    <property type="match status" value="1"/>
</dbReference>
<dbReference type="AlphaFoldDB" id="A0A4R9BLH5"/>
<gene>
    <name evidence="3" type="ORF">E3T61_13935</name>
</gene>
<dbReference type="Gene3D" id="3.30.70.1060">
    <property type="entry name" value="Dimeric alpha+beta barrel"/>
    <property type="match status" value="1"/>
</dbReference>
<dbReference type="PANTHER" id="PTHR35174">
    <property type="entry name" value="BLL7171 PROTEIN-RELATED"/>
    <property type="match status" value="1"/>
</dbReference>
<keyword evidence="4" id="KW-1185">Reference proteome</keyword>
<organism evidence="3 4">
    <name type="scientific">Cryobacterium lactosi</name>
    <dbReference type="NCBI Taxonomy" id="1259202"/>
    <lineage>
        <taxon>Bacteria</taxon>
        <taxon>Bacillati</taxon>
        <taxon>Actinomycetota</taxon>
        <taxon>Actinomycetes</taxon>
        <taxon>Micrococcales</taxon>
        <taxon>Microbacteriaceae</taxon>
        <taxon>Cryobacterium</taxon>
    </lineage>
</organism>
<evidence type="ECO:0000313" key="3">
    <source>
        <dbReference type="EMBL" id="TFD86967.1"/>
    </source>
</evidence>
<protein>
    <recommendedName>
        <fullName evidence="2">YCII-related domain-containing protein</fullName>
    </recommendedName>
</protein>
<feature type="domain" description="YCII-related" evidence="2">
    <location>
        <begin position="1"/>
        <end position="109"/>
    </location>
</feature>
<comment type="caution">
    <text evidence="3">The sequence shown here is derived from an EMBL/GenBank/DDBJ whole genome shotgun (WGS) entry which is preliminary data.</text>
</comment>
<dbReference type="InterPro" id="IPR011008">
    <property type="entry name" value="Dimeric_a/b-barrel"/>
</dbReference>
<dbReference type="Proteomes" id="UP000298468">
    <property type="component" value="Unassembled WGS sequence"/>
</dbReference>
<sequence length="110" mass="12690">MRYMMFVATDPEGDPYSAEDDRIEDWGKEVQERGVWIDGNRLRPVEDATTVRVRNGELLVTDGPFTESKEWIAGYDVLECADLDEAIEVASKHPMARFGRLELRPIWPFD</sequence>
<evidence type="ECO:0000313" key="4">
    <source>
        <dbReference type="Proteomes" id="UP000298468"/>
    </source>
</evidence>
<reference evidence="3 4" key="1">
    <citation type="submission" date="2019-03" db="EMBL/GenBank/DDBJ databases">
        <title>Genomics of glacier-inhabiting Cryobacterium strains.</title>
        <authorList>
            <person name="Liu Q."/>
            <person name="Xin Y.-H."/>
        </authorList>
    </citation>
    <scope>NUCLEOTIDE SEQUENCE [LARGE SCALE GENOMIC DNA]</scope>
    <source>
        <strain evidence="3 4">Sr59</strain>
    </source>
</reference>
<proteinExistence type="inferred from homology"/>
<dbReference type="PANTHER" id="PTHR35174:SF3">
    <property type="entry name" value="BLL7171 PROTEIN"/>
    <property type="match status" value="1"/>
</dbReference>
<dbReference type="OrthoDB" id="668782at2"/>
<comment type="similarity">
    <text evidence="1">Belongs to the YciI family.</text>
</comment>
<evidence type="ECO:0000256" key="1">
    <source>
        <dbReference type="ARBA" id="ARBA00007689"/>
    </source>
</evidence>
<name>A0A4R9BLH5_9MICO</name>
<dbReference type="Pfam" id="PF03795">
    <property type="entry name" value="YCII"/>
    <property type="match status" value="1"/>
</dbReference>
<dbReference type="EMBL" id="SOHM01000031">
    <property type="protein sequence ID" value="TFD86967.1"/>
    <property type="molecule type" value="Genomic_DNA"/>
</dbReference>
<accession>A0A4R9BLH5</accession>
<evidence type="ECO:0000259" key="2">
    <source>
        <dbReference type="Pfam" id="PF03795"/>
    </source>
</evidence>